<feature type="region of interest" description="Disordered" evidence="1">
    <location>
        <begin position="85"/>
        <end position="106"/>
    </location>
</feature>
<accession>A0A426XTG0</accession>
<evidence type="ECO:0000313" key="2">
    <source>
        <dbReference type="EMBL" id="RRT42788.1"/>
    </source>
</evidence>
<comment type="caution">
    <text evidence="2">The sequence shown here is derived from an EMBL/GenBank/DDBJ whole genome shotgun (WGS) entry which is preliminary data.</text>
</comment>
<sequence length="275" mass="29338">MKLRPSMSNVVKMLTGKKDVDSEITKPGIIDDFMELKIRSMNKAADPMSSSGISPALGKSPLSSVNTTTALLKYALVRLRLRRKAVATSRGSRKQGSNDGERCNNKDGRGGWVALEEAATAALDLQAGRVSKTKGAVKAATGRGARKRATVRPLAVHCQGLAGGSGREARVEGNTVGCDRGARGWERWATIRMVTACVGKTIARSVVRSGEVAESSEGCSRGERQRAGRWRQWQGLGYQWLMRGDGGQEEKDAAGSGEGYGWESNEIGGKVAGSR</sequence>
<protein>
    <submittedName>
        <fullName evidence="2">Uncharacterized protein</fullName>
    </submittedName>
</protein>
<evidence type="ECO:0000313" key="3">
    <source>
        <dbReference type="Proteomes" id="UP000287651"/>
    </source>
</evidence>
<name>A0A426XTG0_ENSVE</name>
<proteinExistence type="predicted"/>
<dbReference type="Proteomes" id="UP000287651">
    <property type="component" value="Unassembled WGS sequence"/>
</dbReference>
<dbReference type="AlphaFoldDB" id="A0A426XTG0"/>
<evidence type="ECO:0000256" key="1">
    <source>
        <dbReference type="SAM" id="MobiDB-lite"/>
    </source>
</evidence>
<dbReference type="EMBL" id="AMZH03017578">
    <property type="protein sequence ID" value="RRT42788.1"/>
    <property type="molecule type" value="Genomic_DNA"/>
</dbReference>
<gene>
    <name evidence="2" type="ORF">B296_00028498</name>
</gene>
<feature type="region of interest" description="Disordered" evidence="1">
    <location>
        <begin position="247"/>
        <end position="275"/>
    </location>
</feature>
<organism evidence="2 3">
    <name type="scientific">Ensete ventricosum</name>
    <name type="common">Abyssinian banana</name>
    <name type="synonym">Musa ensete</name>
    <dbReference type="NCBI Taxonomy" id="4639"/>
    <lineage>
        <taxon>Eukaryota</taxon>
        <taxon>Viridiplantae</taxon>
        <taxon>Streptophyta</taxon>
        <taxon>Embryophyta</taxon>
        <taxon>Tracheophyta</taxon>
        <taxon>Spermatophyta</taxon>
        <taxon>Magnoliopsida</taxon>
        <taxon>Liliopsida</taxon>
        <taxon>Zingiberales</taxon>
        <taxon>Musaceae</taxon>
        <taxon>Ensete</taxon>
    </lineage>
</organism>
<reference evidence="2 3" key="1">
    <citation type="journal article" date="2014" name="Agronomy (Basel)">
        <title>A Draft Genome Sequence for Ensete ventricosum, the Drought-Tolerant Tree Against Hunger.</title>
        <authorList>
            <person name="Harrison J."/>
            <person name="Moore K.A."/>
            <person name="Paszkiewicz K."/>
            <person name="Jones T."/>
            <person name="Grant M."/>
            <person name="Ambacheew D."/>
            <person name="Muzemil S."/>
            <person name="Studholme D.J."/>
        </authorList>
    </citation>
    <scope>NUCLEOTIDE SEQUENCE [LARGE SCALE GENOMIC DNA]</scope>
</reference>